<dbReference type="EMBL" id="JAVGVR010000001">
    <property type="protein sequence ID" value="MDQ6599346.1"/>
    <property type="molecule type" value="Genomic_DNA"/>
</dbReference>
<feature type="transmembrane region" description="Helical" evidence="1">
    <location>
        <begin position="9"/>
        <end position="28"/>
    </location>
</feature>
<dbReference type="AlphaFoldDB" id="A0A4R5VPN2"/>
<evidence type="ECO:0000313" key="4">
    <source>
        <dbReference type="Proteomes" id="UP000295132"/>
    </source>
</evidence>
<sequence length="192" mass="22111">MKNKWKRGFWLLLGIDLLVVIIIAGLLLSPSSEKHESLVKGQNGEYVSFRIRSNKQDLNRLINHYLQTEAADSPIAYRVILGDEVELYGTIPFFSEQLNLKMTFKPKALSNGDLVLKQKSIKIGNLNLPVSYVLKFIEENYKLPRGVDIQPDNKRVYVYMQQLKLKSDLKIKAEKFDLEKDDISFIILVPVE</sequence>
<evidence type="ECO:0000313" key="5">
    <source>
        <dbReference type="Proteomes" id="UP001178888"/>
    </source>
</evidence>
<reference evidence="3 4" key="1">
    <citation type="submission" date="2019-03" db="EMBL/GenBank/DDBJ databases">
        <title>Bacillus niacini sp. nov. a Nicotinate-Metabolizing Mesophile Isolated from Soil.</title>
        <authorList>
            <person name="Zhang G."/>
        </authorList>
    </citation>
    <scope>NUCLEOTIDE SEQUENCE [LARGE SCALE GENOMIC DNA]</scope>
    <source>
        <strain evidence="3 4">WN066</strain>
    </source>
</reference>
<name>A0A4R5VPN2_9BACI</name>
<comment type="caution">
    <text evidence="3">The sequence shown here is derived from an EMBL/GenBank/DDBJ whole genome shotgun (WGS) entry which is preliminary data.</text>
</comment>
<dbReference type="Proteomes" id="UP000295132">
    <property type="component" value="Unassembled WGS sequence"/>
</dbReference>
<keyword evidence="1" id="KW-0472">Membrane</keyword>
<evidence type="ECO:0000313" key="3">
    <source>
        <dbReference type="EMBL" id="TDK60374.1"/>
    </source>
</evidence>
<dbReference type="InterPro" id="IPR018672">
    <property type="entry name" value="DUF2140"/>
</dbReference>
<accession>A0A4R5VPN2</accession>
<proteinExistence type="predicted"/>
<keyword evidence="5" id="KW-1185">Reference proteome</keyword>
<evidence type="ECO:0000256" key="1">
    <source>
        <dbReference type="SAM" id="Phobius"/>
    </source>
</evidence>
<keyword evidence="1" id="KW-0812">Transmembrane</keyword>
<keyword evidence="1" id="KW-1133">Transmembrane helix</keyword>
<reference evidence="2" key="2">
    <citation type="submission" date="2023-08" db="EMBL/GenBank/DDBJ databases">
        <title>Nitrogen cycling bacteria in agricultural field soils.</title>
        <authorList>
            <person name="Jang J."/>
        </authorList>
    </citation>
    <scope>NUCLEOTIDE SEQUENCE</scope>
    <source>
        <strain evidence="2">PS3-36</strain>
    </source>
</reference>
<dbReference type="Proteomes" id="UP001178888">
    <property type="component" value="Unassembled WGS sequence"/>
</dbReference>
<protein>
    <submittedName>
        <fullName evidence="3">DUF2140 family protein</fullName>
    </submittedName>
    <submittedName>
        <fullName evidence="2">YpmS family protein</fullName>
    </submittedName>
</protein>
<evidence type="ECO:0000313" key="2">
    <source>
        <dbReference type="EMBL" id="MDQ6599346.1"/>
    </source>
</evidence>
<organism evidence="3 4">
    <name type="scientific">Bacillus salipaludis</name>
    <dbReference type="NCBI Taxonomy" id="2547811"/>
    <lineage>
        <taxon>Bacteria</taxon>
        <taxon>Bacillati</taxon>
        <taxon>Bacillota</taxon>
        <taxon>Bacilli</taxon>
        <taxon>Bacillales</taxon>
        <taxon>Bacillaceae</taxon>
        <taxon>Bacillus</taxon>
    </lineage>
</organism>
<dbReference type="EMBL" id="SMYO01000007">
    <property type="protein sequence ID" value="TDK60374.1"/>
    <property type="molecule type" value="Genomic_DNA"/>
</dbReference>
<gene>
    <name evidence="3" type="ORF">E2K98_16865</name>
    <name evidence="2" type="ORF">RCG21_23920</name>
</gene>
<dbReference type="RefSeq" id="WP_133336101.1">
    <property type="nucleotide sequence ID" value="NZ_JAVGVR010000001.1"/>
</dbReference>
<dbReference type="Pfam" id="PF09911">
    <property type="entry name" value="DUF2140"/>
    <property type="match status" value="1"/>
</dbReference>